<dbReference type="Proteomes" id="UP000230543">
    <property type="component" value="Unassembled WGS sequence"/>
</dbReference>
<dbReference type="InterPro" id="IPR014722">
    <property type="entry name" value="Rib_uL2_dom2"/>
</dbReference>
<dbReference type="Pfam" id="PF00467">
    <property type="entry name" value="KOW"/>
    <property type="match status" value="1"/>
</dbReference>
<dbReference type="AlphaFoldDB" id="A0A2M6WDC6"/>
<keyword evidence="3 5" id="KW-0687">Ribonucleoprotein</keyword>
<evidence type="ECO:0000256" key="5">
    <source>
        <dbReference type="HAMAP-Rule" id="MF_01326"/>
    </source>
</evidence>
<dbReference type="SUPFAM" id="SSF50104">
    <property type="entry name" value="Translation proteins SH3-like domain"/>
    <property type="match status" value="1"/>
</dbReference>
<dbReference type="InterPro" id="IPR005825">
    <property type="entry name" value="Ribosomal_uL24_CS"/>
</dbReference>
<dbReference type="InterPro" id="IPR057264">
    <property type="entry name" value="Ribosomal_uL24_C"/>
</dbReference>
<proteinExistence type="inferred from homology"/>
<evidence type="ECO:0000256" key="4">
    <source>
        <dbReference type="ARBA" id="ARBA00035206"/>
    </source>
</evidence>
<evidence type="ECO:0000313" key="9">
    <source>
        <dbReference type="Proteomes" id="UP000230543"/>
    </source>
</evidence>
<keyword evidence="5" id="KW-0694">RNA-binding</keyword>
<dbReference type="GO" id="GO:0003735">
    <property type="term" value="F:structural constituent of ribosome"/>
    <property type="evidence" value="ECO:0007669"/>
    <property type="project" value="InterPro"/>
</dbReference>
<evidence type="ECO:0000256" key="2">
    <source>
        <dbReference type="ARBA" id="ARBA00022980"/>
    </source>
</evidence>
<comment type="function">
    <text evidence="5">One of two assembly initiator proteins, it binds directly to the 5'-end of the 23S rRNA, where it nucleates assembly of the 50S subunit.</text>
</comment>
<evidence type="ECO:0000256" key="3">
    <source>
        <dbReference type="ARBA" id="ARBA00023274"/>
    </source>
</evidence>
<dbReference type="CDD" id="cd06089">
    <property type="entry name" value="KOW_RPL26"/>
    <property type="match status" value="1"/>
</dbReference>
<protein>
    <recommendedName>
        <fullName evidence="4 5">Large ribosomal subunit protein uL24</fullName>
    </recommendedName>
</protein>
<dbReference type="Pfam" id="PF17136">
    <property type="entry name" value="ribosomal_L24"/>
    <property type="match status" value="1"/>
</dbReference>
<comment type="function">
    <text evidence="5">One of the proteins that surrounds the polypeptide exit tunnel on the outside of the subunit.</text>
</comment>
<name>A0A2M6WDC6_9BACT</name>
<dbReference type="NCBIfam" id="TIGR01079">
    <property type="entry name" value="rplX_bact"/>
    <property type="match status" value="1"/>
</dbReference>
<organism evidence="8 9">
    <name type="scientific">Candidatus Komeilibacteria bacterium CG10_big_fil_rev_8_21_14_0_10_41_13</name>
    <dbReference type="NCBI Taxonomy" id="1974476"/>
    <lineage>
        <taxon>Bacteria</taxon>
        <taxon>Candidatus Komeiliibacteriota</taxon>
    </lineage>
</organism>
<comment type="subunit">
    <text evidence="5">Part of the 50S ribosomal subunit.</text>
</comment>
<dbReference type="GO" id="GO:1990904">
    <property type="term" value="C:ribonucleoprotein complex"/>
    <property type="evidence" value="ECO:0007669"/>
    <property type="project" value="UniProtKB-KW"/>
</dbReference>
<dbReference type="PANTHER" id="PTHR12903">
    <property type="entry name" value="MITOCHONDRIAL RIBOSOMAL PROTEIN L24"/>
    <property type="match status" value="1"/>
</dbReference>
<evidence type="ECO:0000256" key="1">
    <source>
        <dbReference type="ARBA" id="ARBA00010618"/>
    </source>
</evidence>
<dbReference type="GO" id="GO:0006412">
    <property type="term" value="P:translation"/>
    <property type="evidence" value="ECO:0007669"/>
    <property type="project" value="UniProtKB-UniRule"/>
</dbReference>
<dbReference type="GO" id="GO:0019843">
    <property type="term" value="F:rRNA binding"/>
    <property type="evidence" value="ECO:0007669"/>
    <property type="project" value="UniProtKB-UniRule"/>
</dbReference>
<sequence>MKIKKNDTVKIIAGKDKGKTGKVMQVFPGHNKVVVEGLNVRHKHAKARRQGEKGQKIEYSAPLDASNVMLLDSKTGKVSRAGYKKLDSGEKVRISKKSGEVI</sequence>
<gene>
    <name evidence="5 8" type="primary">rplX</name>
    <name evidence="8" type="ORF">COU22_00160</name>
</gene>
<feature type="domain" description="KOW" evidence="7">
    <location>
        <begin position="2"/>
        <end position="29"/>
    </location>
</feature>
<keyword evidence="2 5" id="KW-0689">Ribosomal protein</keyword>
<dbReference type="InterPro" id="IPR041988">
    <property type="entry name" value="Ribosomal_uL24_KOW"/>
</dbReference>
<keyword evidence="5" id="KW-0699">rRNA-binding</keyword>
<dbReference type="GO" id="GO:0005840">
    <property type="term" value="C:ribosome"/>
    <property type="evidence" value="ECO:0007669"/>
    <property type="project" value="UniProtKB-KW"/>
</dbReference>
<dbReference type="InterPro" id="IPR005824">
    <property type="entry name" value="KOW"/>
</dbReference>
<dbReference type="InterPro" id="IPR008991">
    <property type="entry name" value="Translation_prot_SH3-like_sf"/>
</dbReference>
<dbReference type="InterPro" id="IPR003256">
    <property type="entry name" value="Ribosomal_uL24"/>
</dbReference>
<reference evidence="9" key="1">
    <citation type="submission" date="2017-09" db="EMBL/GenBank/DDBJ databases">
        <title>Depth-based differentiation of microbial function through sediment-hosted aquifers and enrichment of novel symbionts in the deep terrestrial subsurface.</title>
        <authorList>
            <person name="Probst A.J."/>
            <person name="Ladd B."/>
            <person name="Jarett J.K."/>
            <person name="Geller-Mcgrath D.E."/>
            <person name="Sieber C.M.K."/>
            <person name="Emerson J.B."/>
            <person name="Anantharaman K."/>
            <person name="Thomas B.C."/>
            <person name="Malmstrom R."/>
            <person name="Stieglmeier M."/>
            <person name="Klingl A."/>
            <person name="Woyke T."/>
            <person name="Ryan C.M."/>
            <person name="Banfield J.F."/>
        </authorList>
    </citation>
    <scope>NUCLEOTIDE SEQUENCE [LARGE SCALE GENOMIC DNA]</scope>
</reference>
<comment type="caution">
    <text evidence="8">The sequence shown here is derived from an EMBL/GenBank/DDBJ whole genome shotgun (WGS) entry which is preliminary data.</text>
</comment>
<comment type="similarity">
    <text evidence="1 5 6">Belongs to the universal ribosomal protein uL24 family.</text>
</comment>
<evidence type="ECO:0000313" key="8">
    <source>
        <dbReference type="EMBL" id="PIT90800.1"/>
    </source>
</evidence>
<evidence type="ECO:0000256" key="6">
    <source>
        <dbReference type="RuleBase" id="RU003477"/>
    </source>
</evidence>
<dbReference type="Gene3D" id="2.30.30.30">
    <property type="match status" value="1"/>
</dbReference>
<dbReference type="HAMAP" id="MF_01326_B">
    <property type="entry name" value="Ribosomal_uL24_B"/>
    <property type="match status" value="1"/>
</dbReference>
<dbReference type="PROSITE" id="PS01108">
    <property type="entry name" value="RIBOSOMAL_L24"/>
    <property type="match status" value="1"/>
</dbReference>
<dbReference type="SMART" id="SM00739">
    <property type="entry name" value="KOW"/>
    <property type="match status" value="1"/>
</dbReference>
<evidence type="ECO:0000259" key="7">
    <source>
        <dbReference type="SMART" id="SM00739"/>
    </source>
</evidence>
<accession>A0A2M6WDC6</accession>
<dbReference type="EMBL" id="PFBO01000009">
    <property type="protein sequence ID" value="PIT90800.1"/>
    <property type="molecule type" value="Genomic_DNA"/>
</dbReference>